<accession>A0ABT0R6N7</accession>
<dbReference type="Gene3D" id="3.30.420.240">
    <property type="match status" value="1"/>
</dbReference>
<protein>
    <recommendedName>
        <fullName evidence="3">Terminase large subunit gp17-like C-terminal domain-containing protein</fullName>
    </recommendedName>
</protein>
<evidence type="ECO:0008006" key="3">
    <source>
        <dbReference type="Google" id="ProtNLM"/>
    </source>
</evidence>
<evidence type="ECO:0000313" key="2">
    <source>
        <dbReference type="Proteomes" id="UP001202031"/>
    </source>
</evidence>
<name>A0ABT0R6N7_9BACT</name>
<gene>
    <name evidence="1" type="ORF">M8N44_03520</name>
</gene>
<dbReference type="EMBL" id="JAMGSI010000001">
    <property type="protein sequence ID" value="MCL6656386.1"/>
    <property type="molecule type" value="Genomic_DNA"/>
</dbReference>
<sequence length="232" mass="25843">MSNYETLIPSTWAEHLKGGKVCLGLDVASTIEDKSNPSSLTVMEQWEGVYYERLVVRWKTEDLDVMESIIRHVLKPIAKSYRKALVVDKSNEKFAANKLRQRLSGEIRVIGFAGNNNVIYEGEKTDAKTAMGSAYCGALEDGLIAMPSGKWLRDDHRLVKRNGAKFECKPDKDGNHADTFDSGKLAYWGFIGKSFVVVPPEPGRRDVNNAYSEAAVQATLANNINLDERPFA</sequence>
<dbReference type="Proteomes" id="UP001202031">
    <property type="component" value="Unassembled WGS sequence"/>
</dbReference>
<dbReference type="GeneID" id="84022910"/>
<keyword evidence="2" id="KW-1185">Reference proteome</keyword>
<organism evidence="1 2">
    <name type="scientific">Akkermansia massiliensis</name>
    <dbReference type="NCBI Taxonomy" id="2927224"/>
    <lineage>
        <taxon>Bacteria</taxon>
        <taxon>Pseudomonadati</taxon>
        <taxon>Verrucomicrobiota</taxon>
        <taxon>Verrucomicrobiia</taxon>
        <taxon>Verrucomicrobiales</taxon>
        <taxon>Akkermansiaceae</taxon>
        <taxon>Akkermansia</taxon>
    </lineage>
</organism>
<evidence type="ECO:0000313" key="1">
    <source>
        <dbReference type="EMBL" id="MCL6656386.1"/>
    </source>
</evidence>
<dbReference type="RefSeq" id="WP_215489905.1">
    <property type="nucleotide sequence ID" value="NZ_JAMGSI010000001.1"/>
</dbReference>
<proteinExistence type="predicted"/>
<reference evidence="1 2" key="1">
    <citation type="submission" date="2022-03" db="EMBL/GenBank/DDBJ databases">
        <title>Taxonomic description of new species and reclassification of some bacterial strains.</title>
        <authorList>
            <person name="Ndongo S."/>
        </authorList>
    </citation>
    <scope>NUCLEOTIDE SEQUENCE [LARGE SCALE GENOMIC DNA]</scope>
    <source>
        <strain evidence="1 2">Marseille-P6666</strain>
    </source>
</reference>
<comment type="caution">
    <text evidence="1">The sequence shown here is derived from an EMBL/GenBank/DDBJ whole genome shotgun (WGS) entry which is preliminary data.</text>
</comment>